<dbReference type="CDD" id="cd00303">
    <property type="entry name" value="retropepsin_like"/>
    <property type="match status" value="2"/>
</dbReference>
<dbReference type="SUPFAM" id="SSF50630">
    <property type="entry name" value="Acid proteases"/>
    <property type="match status" value="1"/>
</dbReference>
<feature type="compositionally biased region" description="Low complexity" evidence="1">
    <location>
        <begin position="448"/>
        <end position="462"/>
    </location>
</feature>
<feature type="compositionally biased region" description="Polar residues" evidence="1">
    <location>
        <begin position="429"/>
        <end position="447"/>
    </location>
</feature>
<evidence type="ECO:0000256" key="1">
    <source>
        <dbReference type="SAM" id="MobiDB-lite"/>
    </source>
</evidence>
<feature type="compositionally biased region" description="Low complexity" evidence="1">
    <location>
        <begin position="474"/>
        <end position="486"/>
    </location>
</feature>
<comment type="caution">
    <text evidence="2">The sequence shown here is derived from an EMBL/GenBank/DDBJ whole genome shotgun (WGS) entry which is preliminary data.</text>
</comment>
<dbReference type="EMBL" id="JAGHQM010000278">
    <property type="protein sequence ID" value="KAH0562955.1"/>
    <property type="molecule type" value="Genomic_DNA"/>
</dbReference>
<evidence type="ECO:0000313" key="2">
    <source>
        <dbReference type="EMBL" id="KAH0562955.1"/>
    </source>
</evidence>
<dbReference type="AlphaFoldDB" id="A0A9P8LEV5"/>
<reference evidence="2" key="1">
    <citation type="submission" date="2021-03" db="EMBL/GenBank/DDBJ databases">
        <title>Comparative genomics and phylogenomic investigation of the class Geoglossomycetes provide insights into ecological specialization and systematics.</title>
        <authorList>
            <person name="Melie T."/>
            <person name="Pirro S."/>
            <person name="Miller A.N."/>
            <person name="Quandt A."/>
        </authorList>
    </citation>
    <scope>NUCLEOTIDE SEQUENCE</scope>
    <source>
        <strain evidence="2">CAQ_001_2017</strain>
    </source>
</reference>
<protein>
    <submittedName>
        <fullName evidence="2">Uncharacterized protein</fullName>
    </submittedName>
</protein>
<dbReference type="InterPro" id="IPR021109">
    <property type="entry name" value="Peptidase_aspartic_dom_sf"/>
</dbReference>
<keyword evidence="3" id="KW-1185">Reference proteome</keyword>
<dbReference type="Pfam" id="PF13650">
    <property type="entry name" value="Asp_protease_2"/>
    <property type="match status" value="1"/>
</dbReference>
<sequence>MKGLSTGIVEVDIEAATDNGPRTQKLSLQFKRGKKSAMWGHMNELVLALPDTGADKNILSAAFAREYGIQIIKALPSKLSESLDKIKIAYQEKATPSCQDIATKEIFQDAPIGEILKLWARTKPIRNFPTERRILPGTIDGVDVLALPDTGADKNILSAAFARRHGIQIEKRPEFRKSLQLGDRITTQTTGQVMLPWSFANEPERVYHVPFEVLEKCPADVIIGNEFLGVTKTMSANAHRLVRKKLNKLDPFSFHHAGLTKQFIAGTLGGMEVYAFPDTGCDLNLMSDKYARMRGFTVDTSPESRVFLKFPDGRVRETRGVVRVPWSFAEDPSNTEDLYFDILPGSTHDVILGGDFLFKSETIPKHTHRILTEHSVPRVLELNQIIWFKHSLFRWSKKNKPVDVELNKLLRQRALEAKETERVLMARNEQQTPTGGHFSPSMSGSNQTSTSPAASAAAVSPSLQRPCGAATGVSSPHPSSAAAVTQ</sequence>
<gene>
    <name evidence="2" type="ORF">GP486_002478</name>
</gene>
<name>A0A9P8LEV5_9PEZI</name>
<accession>A0A9P8LEV5</accession>
<dbReference type="Gene3D" id="2.40.70.10">
    <property type="entry name" value="Acid Proteases"/>
    <property type="match status" value="2"/>
</dbReference>
<evidence type="ECO:0000313" key="3">
    <source>
        <dbReference type="Proteomes" id="UP000750711"/>
    </source>
</evidence>
<proteinExistence type="predicted"/>
<feature type="region of interest" description="Disordered" evidence="1">
    <location>
        <begin position="429"/>
        <end position="486"/>
    </location>
</feature>
<organism evidence="2 3">
    <name type="scientific">Trichoglossum hirsutum</name>
    <dbReference type="NCBI Taxonomy" id="265104"/>
    <lineage>
        <taxon>Eukaryota</taxon>
        <taxon>Fungi</taxon>
        <taxon>Dikarya</taxon>
        <taxon>Ascomycota</taxon>
        <taxon>Pezizomycotina</taxon>
        <taxon>Geoglossomycetes</taxon>
        <taxon>Geoglossales</taxon>
        <taxon>Geoglossaceae</taxon>
        <taxon>Trichoglossum</taxon>
    </lineage>
</organism>
<dbReference type="Proteomes" id="UP000750711">
    <property type="component" value="Unassembled WGS sequence"/>
</dbReference>